<name>A0A7J8VHJ6_9ROSI</name>
<protein>
    <recommendedName>
        <fullName evidence="3">Retrotransposon Copia-like N-terminal domain-containing protein</fullName>
    </recommendedName>
</protein>
<keyword evidence="2" id="KW-1185">Reference proteome</keyword>
<dbReference type="OrthoDB" id="980912at2759"/>
<evidence type="ECO:0008006" key="3">
    <source>
        <dbReference type="Google" id="ProtNLM"/>
    </source>
</evidence>
<reference evidence="1 2" key="1">
    <citation type="journal article" date="2019" name="Genome Biol. Evol.">
        <title>Insights into the evolution of the New World diploid cottons (Gossypium, subgenus Houzingenia) based on genome sequencing.</title>
        <authorList>
            <person name="Grover C.E."/>
            <person name="Arick M.A. 2nd"/>
            <person name="Thrash A."/>
            <person name="Conover J.L."/>
            <person name="Sanders W.S."/>
            <person name="Peterson D.G."/>
            <person name="Frelichowski J.E."/>
            <person name="Scheffler J.A."/>
            <person name="Scheffler B.E."/>
            <person name="Wendel J.F."/>
        </authorList>
    </citation>
    <scope>NUCLEOTIDE SEQUENCE [LARGE SCALE GENOMIC DNA]</scope>
    <source>
        <strain evidence="1">57</strain>
        <tissue evidence="1">Leaf</tissue>
    </source>
</reference>
<gene>
    <name evidence="1" type="ORF">Goklo_006439</name>
</gene>
<dbReference type="AlphaFoldDB" id="A0A7J8VHJ6"/>
<dbReference type="Proteomes" id="UP000593573">
    <property type="component" value="Unassembled WGS sequence"/>
</dbReference>
<dbReference type="EMBL" id="JABFAB010000010">
    <property type="protein sequence ID" value="MBA0662277.1"/>
    <property type="molecule type" value="Genomic_DNA"/>
</dbReference>
<evidence type="ECO:0000313" key="1">
    <source>
        <dbReference type="EMBL" id="MBA0662277.1"/>
    </source>
</evidence>
<proteinExistence type="predicted"/>
<accession>A0A7J8VHJ6</accession>
<sequence length="70" mass="8247">MATIRFEIENFDGVTNFNLWQVWMMAILVQTGLKKIVTRKKPENQNQTEWEELDEKAFSAIQLCLENTVL</sequence>
<evidence type="ECO:0000313" key="2">
    <source>
        <dbReference type="Proteomes" id="UP000593573"/>
    </source>
</evidence>
<comment type="caution">
    <text evidence="1">The sequence shown here is derived from an EMBL/GenBank/DDBJ whole genome shotgun (WGS) entry which is preliminary data.</text>
</comment>
<organism evidence="1 2">
    <name type="scientific">Gossypium klotzschianum</name>
    <dbReference type="NCBI Taxonomy" id="34286"/>
    <lineage>
        <taxon>Eukaryota</taxon>
        <taxon>Viridiplantae</taxon>
        <taxon>Streptophyta</taxon>
        <taxon>Embryophyta</taxon>
        <taxon>Tracheophyta</taxon>
        <taxon>Spermatophyta</taxon>
        <taxon>Magnoliopsida</taxon>
        <taxon>eudicotyledons</taxon>
        <taxon>Gunneridae</taxon>
        <taxon>Pentapetalae</taxon>
        <taxon>rosids</taxon>
        <taxon>malvids</taxon>
        <taxon>Malvales</taxon>
        <taxon>Malvaceae</taxon>
        <taxon>Malvoideae</taxon>
        <taxon>Gossypium</taxon>
    </lineage>
</organism>